<evidence type="ECO:0000256" key="1">
    <source>
        <dbReference type="SAM" id="Phobius"/>
    </source>
</evidence>
<dbReference type="Proteomes" id="UP000812031">
    <property type="component" value="Unassembled WGS sequence"/>
</dbReference>
<dbReference type="EMBL" id="JAHWYN010000004">
    <property type="protein sequence ID" value="MBW4360135.1"/>
    <property type="molecule type" value="Genomic_DNA"/>
</dbReference>
<organism evidence="2 3">
    <name type="scientific">Flavobacterium taihuense</name>
    <dbReference type="NCBI Taxonomy" id="2857508"/>
    <lineage>
        <taxon>Bacteria</taxon>
        <taxon>Pseudomonadati</taxon>
        <taxon>Bacteroidota</taxon>
        <taxon>Flavobacteriia</taxon>
        <taxon>Flavobacteriales</taxon>
        <taxon>Flavobacteriaceae</taxon>
        <taxon>Flavobacterium</taxon>
    </lineage>
</organism>
<gene>
    <name evidence="2" type="ORF">KZH69_06515</name>
</gene>
<protein>
    <submittedName>
        <fullName evidence="2">Uncharacterized protein</fullName>
    </submittedName>
</protein>
<keyword evidence="3" id="KW-1185">Reference proteome</keyword>
<reference evidence="2 3" key="1">
    <citation type="submission" date="2021-07" db="EMBL/GenBank/DDBJ databases">
        <title>Flavobacterium sp. nov. isolated from sediment on the Taihu Lake.</title>
        <authorList>
            <person name="Qu J.-H."/>
        </authorList>
    </citation>
    <scope>NUCLEOTIDE SEQUENCE [LARGE SCALE GENOMIC DNA]</scope>
    <source>
        <strain evidence="2 3">NAS39</strain>
    </source>
</reference>
<keyword evidence="1" id="KW-1133">Transmembrane helix</keyword>
<keyword evidence="1" id="KW-0812">Transmembrane</keyword>
<dbReference type="RefSeq" id="WP_219316641.1">
    <property type="nucleotide sequence ID" value="NZ_JAHWYN010000004.1"/>
</dbReference>
<proteinExistence type="predicted"/>
<feature type="transmembrane region" description="Helical" evidence="1">
    <location>
        <begin position="112"/>
        <end position="134"/>
    </location>
</feature>
<accession>A0ABS6XTY0</accession>
<name>A0ABS6XTY0_9FLAO</name>
<comment type="caution">
    <text evidence="2">The sequence shown here is derived from an EMBL/GenBank/DDBJ whole genome shotgun (WGS) entry which is preliminary data.</text>
</comment>
<sequence length="184" mass="20833">MRAFIKRSIKGKTVLSLFILCNVVYAIMLIVTIPEVMHYSGGMKILDMMPTGYDTQYVNTLFNSLGTAGRDSYLYHQLPSDLIYPFLFGVSSCLVLAYFLNKLGKLDGKLFYLCLLPLFSGLFDYAENFGIITMLKNYPNISVIQVQITSFFTVLKSVLTSLYFSILIITLLAVAKNKYFSKKD</sequence>
<feature type="transmembrane region" description="Helical" evidence="1">
    <location>
        <begin position="82"/>
        <end position="100"/>
    </location>
</feature>
<feature type="transmembrane region" description="Helical" evidence="1">
    <location>
        <begin position="12"/>
        <end position="33"/>
    </location>
</feature>
<keyword evidence="1" id="KW-0472">Membrane</keyword>
<feature type="transmembrane region" description="Helical" evidence="1">
    <location>
        <begin position="154"/>
        <end position="175"/>
    </location>
</feature>
<evidence type="ECO:0000313" key="3">
    <source>
        <dbReference type="Proteomes" id="UP000812031"/>
    </source>
</evidence>
<evidence type="ECO:0000313" key="2">
    <source>
        <dbReference type="EMBL" id="MBW4360135.1"/>
    </source>
</evidence>